<dbReference type="Proteomes" id="UP000006671">
    <property type="component" value="Unassembled WGS sequence"/>
</dbReference>
<dbReference type="PRINTS" id="PR00421">
    <property type="entry name" value="THIOREDOXIN"/>
</dbReference>
<sequence>MFINKRVFIALMVAFVLALSFAWAKPEDQMEGVTELTDATFESFIKSNKYVVVEFYAPWCGHCQQFAKSLGRLGKLISGSKRVDIKIAKVDGDKYESLANKVNLEGFPTLYLFKDGNVKKPITHEGSMTTKGVLDFVYENTKKKN</sequence>
<dbReference type="GO" id="GO:0005783">
    <property type="term" value="C:endoplasmic reticulum"/>
    <property type="evidence" value="ECO:0007669"/>
    <property type="project" value="TreeGrafter"/>
</dbReference>
<feature type="domain" description="Thioredoxin" evidence="3">
    <location>
        <begin position="19"/>
        <end position="142"/>
    </location>
</feature>
<dbReference type="InterPro" id="IPR017937">
    <property type="entry name" value="Thioredoxin_CS"/>
</dbReference>
<protein>
    <submittedName>
        <fullName evidence="4">Predicted protein</fullName>
    </submittedName>
</protein>
<dbReference type="RefSeq" id="XP_002676906.1">
    <property type="nucleotide sequence ID" value="XM_002676860.1"/>
</dbReference>
<comment type="similarity">
    <text evidence="1">Belongs to the protein disulfide isomerase family.</text>
</comment>
<dbReference type="InParanoid" id="D2VFY5"/>
<dbReference type="VEuPathDB" id="AmoebaDB:NAEGRDRAFT_67789"/>
<dbReference type="InterPro" id="IPR013766">
    <property type="entry name" value="Thioredoxin_domain"/>
</dbReference>
<dbReference type="PANTHER" id="PTHR45672">
    <property type="entry name" value="PROTEIN DISULFIDE-ISOMERASE C17H9.14C-RELATED"/>
    <property type="match status" value="1"/>
</dbReference>
<dbReference type="OMA" id="LWFVQFC"/>
<feature type="chain" id="PRO_5003038622" evidence="2">
    <location>
        <begin position="25"/>
        <end position="145"/>
    </location>
</feature>
<dbReference type="Pfam" id="PF00085">
    <property type="entry name" value="Thioredoxin"/>
    <property type="match status" value="1"/>
</dbReference>
<dbReference type="PROSITE" id="PS51352">
    <property type="entry name" value="THIOREDOXIN_2"/>
    <property type="match status" value="1"/>
</dbReference>
<dbReference type="InterPro" id="IPR051063">
    <property type="entry name" value="PDI"/>
</dbReference>
<dbReference type="InterPro" id="IPR036249">
    <property type="entry name" value="Thioredoxin-like_sf"/>
</dbReference>
<evidence type="ECO:0000256" key="2">
    <source>
        <dbReference type="SAM" id="SignalP"/>
    </source>
</evidence>
<proteinExistence type="inferred from homology"/>
<name>D2VFY5_NAEGR</name>
<dbReference type="AlphaFoldDB" id="D2VFY5"/>
<dbReference type="EMBL" id="GG738869">
    <property type="protein sequence ID" value="EFC44162.1"/>
    <property type="molecule type" value="Genomic_DNA"/>
</dbReference>
<accession>D2VFY5</accession>
<feature type="signal peptide" evidence="2">
    <location>
        <begin position="1"/>
        <end position="24"/>
    </location>
</feature>
<dbReference type="GO" id="GO:0003756">
    <property type="term" value="F:protein disulfide isomerase activity"/>
    <property type="evidence" value="ECO:0007669"/>
    <property type="project" value="TreeGrafter"/>
</dbReference>
<gene>
    <name evidence="4" type="ORF">NAEGRDRAFT_67789</name>
</gene>
<dbReference type="Gene3D" id="3.40.30.10">
    <property type="entry name" value="Glutaredoxin"/>
    <property type="match status" value="1"/>
</dbReference>
<dbReference type="GeneID" id="8848080"/>
<dbReference type="eggNOG" id="KOG0190">
    <property type="taxonomic scope" value="Eukaryota"/>
</dbReference>
<evidence type="ECO:0000313" key="5">
    <source>
        <dbReference type="Proteomes" id="UP000006671"/>
    </source>
</evidence>
<keyword evidence="5" id="KW-1185">Reference proteome</keyword>
<dbReference type="GO" id="GO:0006457">
    <property type="term" value="P:protein folding"/>
    <property type="evidence" value="ECO:0007669"/>
    <property type="project" value="TreeGrafter"/>
</dbReference>
<evidence type="ECO:0000259" key="3">
    <source>
        <dbReference type="PROSITE" id="PS51352"/>
    </source>
</evidence>
<dbReference type="KEGG" id="ngr:NAEGRDRAFT_67789"/>
<dbReference type="PANTHER" id="PTHR45672:SF11">
    <property type="entry name" value="PROTEIN DISULFIDE-ISOMERASE C17H9.14C"/>
    <property type="match status" value="1"/>
</dbReference>
<reference evidence="4 5" key="1">
    <citation type="journal article" date="2010" name="Cell">
        <title>The genome of Naegleria gruberi illuminates early eukaryotic versatility.</title>
        <authorList>
            <person name="Fritz-Laylin L.K."/>
            <person name="Prochnik S.E."/>
            <person name="Ginger M.L."/>
            <person name="Dacks J.B."/>
            <person name="Carpenter M.L."/>
            <person name="Field M.C."/>
            <person name="Kuo A."/>
            <person name="Paredez A."/>
            <person name="Chapman J."/>
            <person name="Pham J."/>
            <person name="Shu S."/>
            <person name="Neupane R."/>
            <person name="Cipriano M."/>
            <person name="Mancuso J."/>
            <person name="Tu H."/>
            <person name="Salamov A."/>
            <person name="Lindquist E."/>
            <person name="Shapiro H."/>
            <person name="Lucas S."/>
            <person name="Grigoriev I.V."/>
            <person name="Cande W.Z."/>
            <person name="Fulton C."/>
            <person name="Rokhsar D.S."/>
            <person name="Dawson S.C."/>
        </authorList>
    </citation>
    <scope>NUCLEOTIDE SEQUENCE [LARGE SCALE GENOMIC DNA]</scope>
    <source>
        <strain evidence="4 5">NEG-M</strain>
    </source>
</reference>
<dbReference type="OrthoDB" id="427280at2759"/>
<dbReference type="CDD" id="cd02961">
    <property type="entry name" value="PDI_a_family"/>
    <property type="match status" value="1"/>
</dbReference>
<keyword evidence="2" id="KW-0732">Signal</keyword>
<evidence type="ECO:0000256" key="1">
    <source>
        <dbReference type="ARBA" id="ARBA00006347"/>
    </source>
</evidence>
<dbReference type="STRING" id="5762.D2VFY5"/>
<organism evidence="5">
    <name type="scientific">Naegleria gruberi</name>
    <name type="common">Amoeba</name>
    <dbReference type="NCBI Taxonomy" id="5762"/>
    <lineage>
        <taxon>Eukaryota</taxon>
        <taxon>Discoba</taxon>
        <taxon>Heterolobosea</taxon>
        <taxon>Tetramitia</taxon>
        <taxon>Eutetramitia</taxon>
        <taxon>Vahlkampfiidae</taxon>
        <taxon>Naegleria</taxon>
    </lineage>
</organism>
<evidence type="ECO:0000313" key="4">
    <source>
        <dbReference type="EMBL" id="EFC44162.1"/>
    </source>
</evidence>
<dbReference type="SUPFAM" id="SSF52833">
    <property type="entry name" value="Thioredoxin-like"/>
    <property type="match status" value="1"/>
</dbReference>
<dbReference type="PROSITE" id="PS00194">
    <property type="entry name" value="THIOREDOXIN_1"/>
    <property type="match status" value="1"/>
</dbReference>